<dbReference type="GO" id="GO:0060255">
    <property type="term" value="P:regulation of macromolecule metabolic process"/>
    <property type="evidence" value="ECO:0007669"/>
    <property type="project" value="UniProtKB-ARBA"/>
</dbReference>
<dbReference type="InterPro" id="IPR038765">
    <property type="entry name" value="Papain-like_cys_pep_sf"/>
</dbReference>
<evidence type="ECO:0000256" key="4">
    <source>
        <dbReference type="ARBA" id="ARBA00022807"/>
    </source>
</evidence>
<keyword evidence="8" id="KW-1185">Reference proteome</keyword>
<evidence type="ECO:0000313" key="9">
    <source>
        <dbReference type="WBParaSite" id="BTMF_0000975201-mRNA-1"/>
    </source>
</evidence>
<keyword evidence="3" id="KW-0378">Hydrolase</keyword>
<name>A0A0R3QPW7_9BILA</name>
<dbReference type="SUPFAM" id="SSF54001">
    <property type="entry name" value="Cysteine proteinases"/>
    <property type="match status" value="1"/>
</dbReference>
<evidence type="ECO:0000256" key="2">
    <source>
        <dbReference type="ARBA" id="ARBA00022670"/>
    </source>
</evidence>
<evidence type="ECO:0000256" key="3">
    <source>
        <dbReference type="ARBA" id="ARBA00022801"/>
    </source>
</evidence>
<dbReference type="GO" id="GO:0080090">
    <property type="term" value="P:regulation of primary metabolic process"/>
    <property type="evidence" value="ECO:0007669"/>
    <property type="project" value="UniProtKB-ARBA"/>
</dbReference>
<feature type="compositionally biased region" description="Polar residues" evidence="5">
    <location>
        <begin position="199"/>
        <end position="214"/>
    </location>
</feature>
<gene>
    <name evidence="7" type="ORF">BTMF_LOCUS7803</name>
</gene>
<feature type="region of interest" description="Disordered" evidence="5">
    <location>
        <begin position="324"/>
        <end position="353"/>
    </location>
</feature>
<protein>
    <submittedName>
        <fullName evidence="9">ULP_PROTEASE domain-containing protein</fullName>
    </submittedName>
</protein>
<dbReference type="InterPro" id="IPR003653">
    <property type="entry name" value="Peptidase_C48_C"/>
</dbReference>
<evidence type="ECO:0000256" key="1">
    <source>
        <dbReference type="ARBA" id="ARBA00005234"/>
    </source>
</evidence>
<dbReference type="Pfam" id="PF02902">
    <property type="entry name" value="Peptidase_C48"/>
    <property type="match status" value="1"/>
</dbReference>
<reference evidence="7 8" key="2">
    <citation type="submission" date="2018-11" db="EMBL/GenBank/DDBJ databases">
        <authorList>
            <consortium name="Pathogen Informatics"/>
        </authorList>
    </citation>
    <scope>NUCLEOTIDE SEQUENCE [LARGE SCALE GENOMIC DNA]</scope>
</reference>
<keyword evidence="4" id="KW-0788">Thiol protease</keyword>
<dbReference type="FunFam" id="3.40.395.10:FF:000001">
    <property type="entry name" value="Sentrin-specific protease 1"/>
    <property type="match status" value="1"/>
</dbReference>
<organism evidence="9">
    <name type="scientific">Brugia timori</name>
    <dbReference type="NCBI Taxonomy" id="42155"/>
    <lineage>
        <taxon>Eukaryota</taxon>
        <taxon>Metazoa</taxon>
        <taxon>Ecdysozoa</taxon>
        <taxon>Nematoda</taxon>
        <taxon>Chromadorea</taxon>
        <taxon>Rhabditida</taxon>
        <taxon>Spirurina</taxon>
        <taxon>Spiruromorpha</taxon>
        <taxon>Filarioidea</taxon>
        <taxon>Onchocercidae</taxon>
        <taxon>Brugia</taxon>
    </lineage>
</organism>
<feature type="compositionally biased region" description="Basic and acidic residues" evidence="5">
    <location>
        <begin position="144"/>
        <end position="158"/>
    </location>
</feature>
<accession>A0A0R3QPW7</accession>
<proteinExistence type="inferred from homology"/>
<feature type="compositionally biased region" description="Polar residues" evidence="5">
    <location>
        <begin position="324"/>
        <end position="337"/>
    </location>
</feature>
<dbReference type="GO" id="GO:0016929">
    <property type="term" value="F:deSUMOylase activity"/>
    <property type="evidence" value="ECO:0007669"/>
    <property type="project" value="TreeGrafter"/>
</dbReference>
<dbReference type="AlphaFoldDB" id="A0A0R3QPW7"/>
<dbReference type="GO" id="GO:0016926">
    <property type="term" value="P:protein desumoylation"/>
    <property type="evidence" value="ECO:0007669"/>
    <property type="project" value="TreeGrafter"/>
</dbReference>
<feature type="domain" description="Ubiquitin-like protease family profile" evidence="6">
    <location>
        <begin position="486"/>
        <end position="649"/>
    </location>
</feature>
<reference evidence="9" key="1">
    <citation type="submission" date="2017-02" db="UniProtKB">
        <authorList>
            <consortium name="WormBaseParasite"/>
        </authorList>
    </citation>
    <scope>IDENTIFICATION</scope>
</reference>
<feature type="region of interest" description="Disordered" evidence="5">
    <location>
        <begin position="190"/>
        <end position="215"/>
    </location>
</feature>
<dbReference type="PANTHER" id="PTHR12606:SF141">
    <property type="entry name" value="GH15225P-RELATED"/>
    <property type="match status" value="1"/>
</dbReference>
<dbReference type="Proteomes" id="UP000280834">
    <property type="component" value="Unassembled WGS sequence"/>
</dbReference>
<dbReference type="EMBL" id="UZAG01016098">
    <property type="protein sequence ID" value="VDO25897.1"/>
    <property type="molecule type" value="Genomic_DNA"/>
</dbReference>
<sequence length="679" mass="78335">MSKIRMENRSYRYSVYGNKRRRLEPVRQQIVSTITSKKKKKSLNSGFFGFISRFVAPVTNLFRPSVKSHASEKTCTSNSDATCSGRLSKGPINGTAQQLNKKGTNELMTGDDDDPVIIEEEDSILYSLISKKDLYSGGSTAGQMEDKENEKEDKIKDSKGKISDEIFSASNEDAFWQNSVKDNSLRYDLQSEQPEHSKSQQISPSHSREGSSILSDKWERRRTLSSARNTLSSRYSPYKVNLGSDIKGRFGGQVNVSTSIFMVVDKEGKEHYRKFLEEAGILKTEVTLLYNNEKKQSFKKTNYLELLQRGQSALNAVCTSSENLSRKGSTATNSSDNIVVEKKTSSDSEASEYSNYNIQGSREETCIIGNTKHRDDFKALWEKEKNTKLVAKHRLAMHHQQAALRDRRAKELKIQKPCVLFVCSEEARRDEELSLEEQLRKKLTLTGYVFRPRKVKDEFPELDDEALLIVERAWNRKLPLSEKLSDEITRKDLLTLKGLDWLNDEIINFYMNLICERSQNDENLPKVYAFNSFFYSTLSSKGYASIRRWTRKIDIFSYELLLIPVHLGAHWCLAVIDFKNRIIDYYDSMGGSNDYCLDVMSEYLCEESLDKRRKEFDLSDWQLVNRDDIPQQMNGSDCGMFACKFAEYAARRAQISFSQDHMPYFRERMVYEICRKKLL</sequence>
<feature type="region of interest" description="Disordered" evidence="5">
    <location>
        <begin position="137"/>
        <end position="158"/>
    </location>
</feature>
<dbReference type="GO" id="GO:0006508">
    <property type="term" value="P:proteolysis"/>
    <property type="evidence" value="ECO:0007669"/>
    <property type="project" value="UniProtKB-KW"/>
</dbReference>
<evidence type="ECO:0000313" key="7">
    <source>
        <dbReference type="EMBL" id="VDO25897.1"/>
    </source>
</evidence>
<comment type="similarity">
    <text evidence="1">Belongs to the peptidase C48 family.</text>
</comment>
<evidence type="ECO:0000313" key="8">
    <source>
        <dbReference type="Proteomes" id="UP000280834"/>
    </source>
</evidence>
<dbReference type="GO" id="GO:0005634">
    <property type="term" value="C:nucleus"/>
    <property type="evidence" value="ECO:0007669"/>
    <property type="project" value="TreeGrafter"/>
</dbReference>
<dbReference type="WBParaSite" id="BTMF_0000975201-mRNA-1">
    <property type="protein sequence ID" value="BTMF_0000975201-mRNA-1"/>
    <property type="gene ID" value="BTMF_0000975201"/>
</dbReference>
<dbReference type="PANTHER" id="PTHR12606">
    <property type="entry name" value="SENTRIN/SUMO-SPECIFIC PROTEASE"/>
    <property type="match status" value="1"/>
</dbReference>
<evidence type="ECO:0000256" key="5">
    <source>
        <dbReference type="SAM" id="MobiDB-lite"/>
    </source>
</evidence>
<dbReference type="Gene3D" id="3.40.395.10">
    <property type="entry name" value="Adenoviral Proteinase, Chain A"/>
    <property type="match status" value="1"/>
</dbReference>
<dbReference type="PROSITE" id="PS50600">
    <property type="entry name" value="ULP_PROTEASE"/>
    <property type="match status" value="1"/>
</dbReference>
<evidence type="ECO:0000259" key="6">
    <source>
        <dbReference type="PROSITE" id="PS50600"/>
    </source>
</evidence>
<keyword evidence="2" id="KW-0645">Protease</keyword>
<dbReference type="STRING" id="42155.A0A0R3QPW7"/>